<evidence type="ECO:0008006" key="3">
    <source>
        <dbReference type="Google" id="ProtNLM"/>
    </source>
</evidence>
<comment type="caution">
    <text evidence="1">The sequence shown here is derived from an EMBL/GenBank/DDBJ whole genome shotgun (WGS) entry which is preliminary data.</text>
</comment>
<name>A0ABP7BRR7_9MICO</name>
<dbReference type="RefSeq" id="WP_221858141.1">
    <property type="nucleotide sequence ID" value="NZ_BAAAYV010000025.1"/>
</dbReference>
<sequence>MSTETRGRDRRARRRAAARRFALTLATVLGALAVLGGAGAAVSLAQGPRLSGVQADPSSATEVSGSRVILTANQALAGIDPSQVTVSPSAPFTVDASGRSVGVRFTVPLDDDTEYTVTVAGAQAVGGGPVTDLQTTFRTPAAEVFVLQRDPDGDDTIFRTALHGREAVPVYTHPSIDDFRATSTRLVVATVDDGVSSLHVMDRAGGGESEVRLPGDGIVQGLQVSQRGDLAGFTYSDPQGDGYASVLFTAELADPSADPRPIEVGGETVSVDRWRFVPDASSLLLIDFEGRLVLTDPESDADPTMLGTALTIDAINRGDYTATVERISEGTETDIVQLDLTTGEETALVEPDEDFGLLGAVSPVPPERGGTVRVYQRMLDESRPESQLLVHVADDGSSRTLFQVGSEDAMLQACVSPSGRYVAALVAPDIISNAYDVGTQPLPGRLETHIVDLDTAETVSVLSGFDISWCTTGPW</sequence>
<dbReference type="Proteomes" id="UP001410795">
    <property type="component" value="Unassembled WGS sequence"/>
</dbReference>
<reference evidence="2" key="1">
    <citation type="journal article" date="2019" name="Int. J. Syst. Evol. Microbiol.">
        <title>The Global Catalogue of Microorganisms (GCM) 10K type strain sequencing project: providing services to taxonomists for standard genome sequencing and annotation.</title>
        <authorList>
            <consortium name="The Broad Institute Genomics Platform"/>
            <consortium name="The Broad Institute Genome Sequencing Center for Infectious Disease"/>
            <person name="Wu L."/>
            <person name="Ma J."/>
        </authorList>
    </citation>
    <scope>NUCLEOTIDE SEQUENCE [LARGE SCALE GENOMIC DNA]</scope>
    <source>
        <strain evidence="2">JCM 16546</strain>
    </source>
</reference>
<evidence type="ECO:0000313" key="1">
    <source>
        <dbReference type="EMBL" id="GAA3667995.1"/>
    </source>
</evidence>
<keyword evidence="2" id="KW-1185">Reference proteome</keyword>
<proteinExistence type="predicted"/>
<protein>
    <recommendedName>
        <fullName evidence="3">SbsA Ig-like domain-containing protein</fullName>
    </recommendedName>
</protein>
<gene>
    <name evidence="1" type="ORF">GCM10022202_32570</name>
</gene>
<dbReference type="EMBL" id="BAAAYV010000025">
    <property type="protein sequence ID" value="GAA3667995.1"/>
    <property type="molecule type" value="Genomic_DNA"/>
</dbReference>
<accession>A0ABP7BRR7</accession>
<evidence type="ECO:0000313" key="2">
    <source>
        <dbReference type="Proteomes" id="UP001410795"/>
    </source>
</evidence>
<dbReference type="SUPFAM" id="SSF69304">
    <property type="entry name" value="Tricorn protease N-terminal domain"/>
    <property type="match status" value="1"/>
</dbReference>
<organism evidence="1 2">
    <name type="scientific">Microbacterium marinilacus</name>
    <dbReference type="NCBI Taxonomy" id="415209"/>
    <lineage>
        <taxon>Bacteria</taxon>
        <taxon>Bacillati</taxon>
        <taxon>Actinomycetota</taxon>
        <taxon>Actinomycetes</taxon>
        <taxon>Micrococcales</taxon>
        <taxon>Microbacteriaceae</taxon>
        <taxon>Microbacterium</taxon>
    </lineage>
</organism>